<reference evidence="2 3" key="1">
    <citation type="journal article" date="2015" name="Antonie Van Leeuwenhoek">
        <title>Oricola cellulosilytica gen. nov., sp. nov., a cellulose-degrading bacterium of the family Phyllobacteriaceae isolated from surface seashore water, and emended descriptions of Mesorhizobium loti and Phyllobacterium myrsinacearum.</title>
        <authorList>
            <person name="Hameed A."/>
            <person name="Shahina M."/>
            <person name="Lai W.A."/>
            <person name="Lin S.Y."/>
            <person name="Young L.S."/>
            <person name="Liu Y.C."/>
            <person name="Hsu Y.H."/>
            <person name="Young C.C."/>
        </authorList>
    </citation>
    <scope>NUCLEOTIDE SEQUENCE [LARGE SCALE GENOMIC DNA]</scope>
    <source>
        <strain evidence="2 3">KCTC 52183</strain>
    </source>
</reference>
<keyword evidence="3" id="KW-1185">Reference proteome</keyword>
<accession>A0A4R0PES4</accession>
<keyword evidence="1" id="KW-0472">Membrane</keyword>
<gene>
    <name evidence="2" type="ORF">E0D97_06205</name>
</gene>
<dbReference type="Proteomes" id="UP000291301">
    <property type="component" value="Unassembled WGS sequence"/>
</dbReference>
<sequence length="98" mass="11074">MKPDELEEHLNRLVEALDRREITIFSRDEAGALKEIATLSAEDREALREITKFWRAAKGSAWLAGLLMSGLKWAAGLVAIWIAFKAGLLDWLRGELRP</sequence>
<evidence type="ECO:0000313" key="2">
    <source>
        <dbReference type="EMBL" id="TCD15138.1"/>
    </source>
</evidence>
<dbReference type="AlphaFoldDB" id="A0A4R0PES4"/>
<keyword evidence="1" id="KW-0812">Transmembrane</keyword>
<dbReference type="RefSeq" id="WP_131566820.1">
    <property type="nucleotide sequence ID" value="NZ_JAINFK010000004.1"/>
</dbReference>
<organism evidence="2 3">
    <name type="scientific">Oricola cellulosilytica</name>
    <dbReference type="NCBI Taxonomy" id="1429082"/>
    <lineage>
        <taxon>Bacteria</taxon>
        <taxon>Pseudomonadati</taxon>
        <taxon>Pseudomonadota</taxon>
        <taxon>Alphaproteobacteria</taxon>
        <taxon>Hyphomicrobiales</taxon>
        <taxon>Ahrensiaceae</taxon>
        <taxon>Oricola</taxon>
    </lineage>
</organism>
<comment type="caution">
    <text evidence="2">The sequence shown here is derived from an EMBL/GenBank/DDBJ whole genome shotgun (WGS) entry which is preliminary data.</text>
</comment>
<evidence type="ECO:0000256" key="1">
    <source>
        <dbReference type="SAM" id="Phobius"/>
    </source>
</evidence>
<feature type="transmembrane region" description="Helical" evidence="1">
    <location>
        <begin position="61"/>
        <end position="84"/>
    </location>
</feature>
<evidence type="ECO:0000313" key="3">
    <source>
        <dbReference type="Proteomes" id="UP000291301"/>
    </source>
</evidence>
<dbReference type="EMBL" id="SJST01000002">
    <property type="protein sequence ID" value="TCD15138.1"/>
    <property type="molecule type" value="Genomic_DNA"/>
</dbReference>
<protein>
    <submittedName>
        <fullName evidence="2">Uncharacterized protein</fullName>
    </submittedName>
</protein>
<name>A0A4R0PES4_9HYPH</name>
<proteinExistence type="predicted"/>
<keyword evidence="1" id="KW-1133">Transmembrane helix</keyword>